<dbReference type="Gene3D" id="3.30.200.20">
    <property type="entry name" value="Phosphorylase Kinase, domain 1"/>
    <property type="match status" value="1"/>
</dbReference>
<dbReference type="PROSITE" id="PS50011">
    <property type="entry name" value="PROTEIN_KINASE_DOM"/>
    <property type="match status" value="1"/>
</dbReference>
<evidence type="ECO:0000256" key="5">
    <source>
        <dbReference type="ARBA" id="ARBA00022777"/>
    </source>
</evidence>
<evidence type="ECO:0000313" key="12">
    <source>
        <dbReference type="Proteomes" id="UP000766486"/>
    </source>
</evidence>
<organism evidence="11 12">
    <name type="scientific">Bionectria ochroleuca</name>
    <name type="common">Gliocladium roseum</name>
    <dbReference type="NCBI Taxonomy" id="29856"/>
    <lineage>
        <taxon>Eukaryota</taxon>
        <taxon>Fungi</taxon>
        <taxon>Dikarya</taxon>
        <taxon>Ascomycota</taxon>
        <taxon>Pezizomycotina</taxon>
        <taxon>Sordariomycetes</taxon>
        <taxon>Hypocreomycetidae</taxon>
        <taxon>Hypocreales</taxon>
        <taxon>Bionectriaceae</taxon>
        <taxon>Clonostachys</taxon>
    </lineage>
</organism>
<dbReference type="InterPro" id="IPR011009">
    <property type="entry name" value="Kinase-like_dom_sf"/>
</dbReference>
<gene>
    <name evidence="11" type="ORF">CLO192961_LOCUS183068</name>
</gene>
<keyword evidence="12" id="KW-1185">Reference proteome</keyword>
<dbReference type="InterPro" id="IPR017441">
    <property type="entry name" value="Protein_kinase_ATP_BS"/>
</dbReference>
<evidence type="ECO:0000256" key="4">
    <source>
        <dbReference type="ARBA" id="ARBA00022741"/>
    </source>
</evidence>
<dbReference type="Proteomes" id="UP000766486">
    <property type="component" value="Unassembled WGS sequence"/>
</dbReference>
<keyword evidence="2" id="KW-0723">Serine/threonine-protein kinase</keyword>
<dbReference type="PANTHER" id="PTHR47634">
    <property type="entry name" value="PROTEIN KINASE DOMAIN-CONTAINING PROTEIN-RELATED"/>
    <property type="match status" value="1"/>
</dbReference>
<dbReference type="InterPro" id="IPR051334">
    <property type="entry name" value="SRPK"/>
</dbReference>
<keyword evidence="3" id="KW-0808">Transferase</keyword>
<dbReference type="EC" id="2.7.11.1" evidence="1"/>
<protein>
    <recommendedName>
        <fullName evidence="1">non-specific serine/threonine protein kinase</fullName>
        <ecNumber evidence="1">2.7.11.1</ecNumber>
    </recommendedName>
</protein>
<evidence type="ECO:0000256" key="8">
    <source>
        <dbReference type="ARBA" id="ARBA00048679"/>
    </source>
</evidence>
<dbReference type="PANTHER" id="PTHR47634:SF9">
    <property type="entry name" value="PROTEIN KINASE DOMAIN-CONTAINING PROTEIN-RELATED"/>
    <property type="match status" value="1"/>
</dbReference>
<dbReference type="SMART" id="SM00220">
    <property type="entry name" value="S_TKc"/>
    <property type="match status" value="1"/>
</dbReference>
<sequence>MAPHQLEVFCYEVDSNCEDLTRYKRYGLHPILLGDLLPKLGSCVSEPSKKPRYHIAQKIGVGSFSTVWLARDIEQERYVALKACDGTEKPLESNEVRVLKTLQHKGQGKPGSSNIIQLYDTFTIEGPNGYHEILITEVVIPFHSISSSKGSSRAVRQLMEGFSSLHEEGIFHGVSRLTVFDVDPHYGNFGIAVPQLQQFDESEIVDFFSNPEIEPVVPIDPHFQRDSLPAYVVQGIDIESFLKDKKTMPPKETWVYKILDLGRAYLANEPIQKLPGCCPSYIRPPEIFMHLITNGKIGPAWSKEADIWAIGCLFAKIMDIFLLAYGGSLESRLYNALDVGGPPPEEWAGFWDLEEYRQKRMEEGRDNLPALDRKKA</sequence>
<evidence type="ECO:0000256" key="1">
    <source>
        <dbReference type="ARBA" id="ARBA00012513"/>
    </source>
</evidence>
<name>A0ABY6U567_BIOOC</name>
<evidence type="ECO:0000256" key="3">
    <source>
        <dbReference type="ARBA" id="ARBA00022679"/>
    </source>
</evidence>
<dbReference type="Gene3D" id="1.10.510.10">
    <property type="entry name" value="Transferase(Phosphotransferase) domain 1"/>
    <property type="match status" value="1"/>
</dbReference>
<proteinExistence type="predicted"/>
<feature type="domain" description="Protein kinase" evidence="10">
    <location>
        <begin position="53"/>
        <end position="376"/>
    </location>
</feature>
<keyword evidence="5" id="KW-0418">Kinase</keyword>
<evidence type="ECO:0000313" key="11">
    <source>
        <dbReference type="EMBL" id="VUC26170.1"/>
    </source>
</evidence>
<dbReference type="SUPFAM" id="SSF56112">
    <property type="entry name" value="Protein kinase-like (PK-like)"/>
    <property type="match status" value="1"/>
</dbReference>
<feature type="binding site" evidence="9">
    <location>
        <position position="82"/>
    </location>
    <ligand>
        <name>ATP</name>
        <dbReference type="ChEBI" id="CHEBI:30616"/>
    </ligand>
</feature>
<comment type="catalytic activity">
    <reaction evidence="7">
        <text>L-threonyl-[protein] + ATP = O-phospho-L-threonyl-[protein] + ADP + H(+)</text>
        <dbReference type="Rhea" id="RHEA:46608"/>
        <dbReference type="Rhea" id="RHEA-COMP:11060"/>
        <dbReference type="Rhea" id="RHEA-COMP:11605"/>
        <dbReference type="ChEBI" id="CHEBI:15378"/>
        <dbReference type="ChEBI" id="CHEBI:30013"/>
        <dbReference type="ChEBI" id="CHEBI:30616"/>
        <dbReference type="ChEBI" id="CHEBI:61977"/>
        <dbReference type="ChEBI" id="CHEBI:456216"/>
        <dbReference type="EC" id="2.7.11.1"/>
    </reaction>
</comment>
<reference evidence="11 12" key="1">
    <citation type="submission" date="2019-06" db="EMBL/GenBank/DDBJ databases">
        <authorList>
            <person name="Broberg M."/>
        </authorList>
    </citation>
    <scope>NUCLEOTIDE SEQUENCE [LARGE SCALE GENOMIC DNA]</scope>
</reference>
<accession>A0ABY6U567</accession>
<dbReference type="Pfam" id="PF00069">
    <property type="entry name" value="Pkinase"/>
    <property type="match status" value="1"/>
</dbReference>
<evidence type="ECO:0000256" key="2">
    <source>
        <dbReference type="ARBA" id="ARBA00022527"/>
    </source>
</evidence>
<keyword evidence="6 9" id="KW-0067">ATP-binding</keyword>
<evidence type="ECO:0000259" key="10">
    <source>
        <dbReference type="PROSITE" id="PS50011"/>
    </source>
</evidence>
<evidence type="ECO:0000256" key="6">
    <source>
        <dbReference type="ARBA" id="ARBA00022840"/>
    </source>
</evidence>
<dbReference type="InterPro" id="IPR000719">
    <property type="entry name" value="Prot_kinase_dom"/>
</dbReference>
<dbReference type="PROSITE" id="PS00107">
    <property type="entry name" value="PROTEIN_KINASE_ATP"/>
    <property type="match status" value="1"/>
</dbReference>
<keyword evidence="4 9" id="KW-0547">Nucleotide-binding</keyword>
<evidence type="ECO:0000256" key="7">
    <source>
        <dbReference type="ARBA" id="ARBA00047899"/>
    </source>
</evidence>
<dbReference type="EMBL" id="CABFNS010000743">
    <property type="protein sequence ID" value="VUC26170.1"/>
    <property type="molecule type" value="Genomic_DNA"/>
</dbReference>
<comment type="catalytic activity">
    <reaction evidence="8">
        <text>L-seryl-[protein] + ATP = O-phospho-L-seryl-[protein] + ADP + H(+)</text>
        <dbReference type="Rhea" id="RHEA:17989"/>
        <dbReference type="Rhea" id="RHEA-COMP:9863"/>
        <dbReference type="Rhea" id="RHEA-COMP:11604"/>
        <dbReference type="ChEBI" id="CHEBI:15378"/>
        <dbReference type="ChEBI" id="CHEBI:29999"/>
        <dbReference type="ChEBI" id="CHEBI:30616"/>
        <dbReference type="ChEBI" id="CHEBI:83421"/>
        <dbReference type="ChEBI" id="CHEBI:456216"/>
        <dbReference type="EC" id="2.7.11.1"/>
    </reaction>
</comment>
<comment type="caution">
    <text evidence="11">The sequence shown here is derived from an EMBL/GenBank/DDBJ whole genome shotgun (WGS) entry which is preliminary data.</text>
</comment>
<evidence type="ECO:0000256" key="9">
    <source>
        <dbReference type="PROSITE-ProRule" id="PRU10141"/>
    </source>
</evidence>